<feature type="binding site" evidence="9 11">
    <location>
        <position position="211"/>
    </location>
    <ligand>
        <name>substrate</name>
    </ligand>
</feature>
<comment type="function">
    <text evidence="1 9">Catalyzes the decarboxylation of orotidine 5'-monophosphate (OMP) to uridine 5'-monophosphate (UMP).</text>
</comment>
<dbReference type="CDD" id="cd04725">
    <property type="entry name" value="OMP_decarboxylase_like"/>
    <property type="match status" value="1"/>
</dbReference>
<evidence type="ECO:0000256" key="11">
    <source>
        <dbReference type="PIRSR" id="PIRSR614732-2"/>
    </source>
</evidence>
<dbReference type="InterPro" id="IPR001754">
    <property type="entry name" value="OMPdeCOase_dom"/>
</dbReference>
<dbReference type="InterPro" id="IPR014732">
    <property type="entry name" value="OMPdecase"/>
</dbReference>
<keyword evidence="5 9" id="KW-0665">Pyrimidine biosynthesis</keyword>
<comment type="subunit">
    <text evidence="3 9">Homodimer.</text>
</comment>
<name>A0A934JM74_9GAMM</name>
<dbReference type="InterPro" id="IPR011060">
    <property type="entry name" value="RibuloseP-bd_barrel"/>
</dbReference>
<gene>
    <name evidence="9 14" type="primary">pyrF</name>
    <name evidence="14" type="ORF">I8J31_02820</name>
</gene>
<feature type="active site" description="For OMPdecase activity" evidence="10">
    <location>
        <position position="61"/>
    </location>
</feature>
<evidence type="ECO:0000256" key="10">
    <source>
        <dbReference type="PIRSR" id="PIRSR614732-1"/>
    </source>
</evidence>
<dbReference type="GO" id="GO:0005829">
    <property type="term" value="C:cytosol"/>
    <property type="evidence" value="ECO:0007669"/>
    <property type="project" value="TreeGrafter"/>
</dbReference>
<evidence type="ECO:0000256" key="8">
    <source>
        <dbReference type="ARBA" id="ARBA00061012"/>
    </source>
</evidence>
<dbReference type="SMART" id="SM00934">
    <property type="entry name" value="OMPdecase"/>
    <property type="match status" value="1"/>
</dbReference>
<dbReference type="InterPro" id="IPR047596">
    <property type="entry name" value="OMPdecase_bac"/>
</dbReference>
<evidence type="ECO:0000256" key="9">
    <source>
        <dbReference type="HAMAP-Rule" id="MF_01200"/>
    </source>
</evidence>
<evidence type="ECO:0000256" key="7">
    <source>
        <dbReference type="ARBA" id="ARBA00049157"/>
    </source>
</evidence>
<evidence type="ECO:0000313" key="15">
    <source>
        <dbReference type="Proteomes" id="UP000628710"/>
    </source>
</evidence>
<proteinExistence type="inferred from homology"/>
<dbReference type="InterPro" id="IPR018089">
    <property type="entry name" value="OMPdecase_AS"/>
</dbReference>
<evidence type="ECO:0000256" key="12">
    <source>
        <dbReference type="RuleBase" id="RU000512"/>
    </source>
</evidence>
<dbReference type="Gene3D" id="3.20.20.70">
    <property type="entry name" value="Aldolase class I"/>
    <property type="match status" value="1"/>
</dbReference>
<comment type="caution">
    <text evidence="14">The sequence shown here is derived from an EMBL/GenBank/DDBJ whole genome shotgun (WGS) entry which is preliminary data.</text>
</comment>
<dbReference type="GO" id="GO:0006207">
    <property type="term" value="P:'de novo' pyrimidine nucleobase biosynthetic process"/>
    <property type="evidence" value="ECO:0007669"/>
    <property type="project" value="InterPro"/>
</dbReference>
<feature type="binding site" evidence="9 11">
    <location>
        <position position="191"/>
    </location>
    <ligand>
        <name>substrate</name>
    </ligand>
</feature>
<dbReference type="PANTHER" id="PTHR32119:SF2">
    <property type="entry name" value="OROTIDINE 5'-PHOSPHATE DECARBOXYLASE"/>
    <property type="match status" value="1"/>
</dbReference>
<keyword evidence="15" id="KW-1185">Reference proteome</keyword>
<dbReference type="HAMAP" id="MF_01200_B">
    <property type="entry name" value="OMPdecase_type1_B"/>
    <property type="match status" value="1"/>
</dbReference>
<dbReference type="EC" id="4.1.1.23" evidence="9"/>
<evidence type="ECO:0000256" key="6">
    <source>
        <dbReference type="ARBA" id="ARBA00023239"/>
    </source>
</evidence>
<dbReference type="Proteomes" id="UP000628710">
    <property type="component" value="Unassembled WGS sequence"/>
</dbReference>
<dbReference type="InterPro" id="IPR013785">
    <property type="entry name" value="Aldolase_TIM"/>
</dbReference>
<feature type="active site" description="For OMPdecase activity" evidence="10">
    <location>
        <position position="66"/>
    </location>
</feature>
<dbReference type="EMBL" id="JAEMNX010000002">
    <property type="protein sequence ID" value="MBJ7536609.1"/>
    <property type="molecule type" value="Genomic_DNA"/>
</dbReference>
<comment type="catalytic activity">
    <reaction evidence="7 9 12">
        <text>orotidine 5'-phosphate + H(+) = UMP + CO2</text>
        <dbReference type="Rhea" id="RHEA:11596"/>
        <dbReference type="ChEBI" id="CHEBI:15378"/>
        <dbReference type="ChEBI" id="CHEBI:16526"/>
        <dbReference type="ChEBI" id="CHEBI:57538"/>
        <dbReference type="ChEBI" id="CHEBI:57865"/>
        <dbReference type="EC" id="4.1.1.23"/>
    </reaction>
</comment>
<evidence type="ECO:0000256" key="4">
    <source>
        <dbReference type="ARBA" id="ARBA00022793"/>
    </source>
</evidence>
<reference evidence="14" key="1">
    <citation type="submission" date="2020-12" db="EMBL/GenBank/DDBJ databases">
        <title>Marinomonas arctica sp. nov., a psychrotolerant bacterium isolated from the Arctic.</title>
        <authorList>
            <person name="Zhang Y."/>
        </authorList>
    </citation>
    <scope>NUCLEOTIDE SEQUENCE</scope>
    <source>
        <strain evidence="14">C1424</strain>
    </source>
</reference>
<evidence type="ECO:0000256" key="2">
    <source>
        <dbReference type="ARBA" id="ARBA00004861"/>
    </source>
</evidence>
<evidence type="ECO:0000256" key="5">
    <source>
        <dbReference type="ARBA" id="ARBA00022975"/>
    </source>
</evidence>
<feature type="binding site" evidence="9 11">
    <location>
        <position position="182"/>
    </location>
    <ligand>
        <name>substrate</name>
    </ligand>
</feature>
<evidence type="ECO:0000256" key="1">
    <source>
        <dbReference type="ARBA" id="ARBA00002356"/>
    </source>
</evidence>
<comment type="pathway">
    <text evidence="2 9 12">Pyrimidine metabolism; UMP biosynthesis via de novo pathway; UMP from orotate: step 2/2.</text>
</comment>
<feature type="binding site" evidence="9 11">
    <location>
        <position position="212"/>
    </location>
    <ligand>
        <name>substrate</name>
    </ligand>
</feature>
<dbReference type="AlphaFoldDB" id="A0A934JM74"/>
<keyword evidence="6 9" id="KW-0456">Lyase</keyword>
<accession>A0A934JM74</accession>
<dbReference type="GO" id="GO:0044205">
    <property type="term" value="P:'de novo' UMP biosynthetic process"/>
    <property type="evidence" value="ECO:0007669"/>
    <property type="project" value="UniProtKB-UniRule"/>
</dbReference>
<dbReference type="NCBIfam" id="NF001273">
    <property type="entry name" value="PRK00230.1"/>
    <property type="match status" value="1"/>
</dbReference>
<sequence>MSCQSPIVVALDFPTMAQSIDMAKRLDPSQCRVKVGKELFTTAGPAILDELHELGFEIFLDLKFHDIPNTVAKAVSVAAKSGVWMVNVHASGGRRMMETSANALQALPDQNTLLIAVTVLTSMDQSDLIEIGIDLTPEQQVRRLATLAKSSGMDGVVCSAQESSMLSSELGKDFVLVTPGIRPVGSDQGDQKRIMTPAQAMAAGSHYLVMGRPITQATDPIGVLTQANIDLGV</sequence>
<organism evidence="14 15">
    <name type="scientific">Marinomonas transparens</name>
    <dbReference type="NCBI Taxonomy" id="2795388"/>
    <lineage>
        <taxon>Bacteria</taxon>
        <taxon>Pseudomonadati</taxon>
        <taxon>Pseudomonadota</taxon>
        <taxon>Gammaproteobacteria</taxon>
        <taxon>Oceanospirillales</taxon>
        <taxon>Oceanospirillaceae</taxon>
        <taxon>Marinomonas</taxon>
    </lineage>
</organism>
<feature type="binding site" evidence="9 11">
    <location>
        <position position="12"/>
    </location>
    <ligand>
        <name>substrate</name>
    </ligand>
</feature>
<evidence type="ECO:0000256" key="3">
    <source>
        <dbReference type="ARBA" id="ARBA00011738"/>
    </source>
</evidence>
<evidence type="ECO:0000313" key="14">
    <source>
        <dbReference type="EMBL" id="MBJ7536609.1"/>
    </source>
</evidence>
<dbReference type="RefSeq" id="WP_199466789.1">
    <property type="nucleotide sequence ID" value="NZ_JAEMNX010000002.1"/>
</dbReference>
<dbReference type="FunFam" id="3.20.20.70:FF:000015">
    <property type="entry name" value="Orotidine 5'-phosphate decarboxylase"/>
    <property type="match status" value="1"/>
</dbReference>
<feature type="binding site" evidence="9 11">
    <location>
        <position position="121"/>
    </location>
    <ligand>
        <name>substrate</name>
    </ligand>
</feature>
<feature type="binding site" evidence="9 11">
    <location>
        <position position="34"/>
    </location>
    <ligand>
        <name>substrate</name>
    </ligand>
</feature>
<feature type="active site" description="For OMPdecase activity" evidence="10">
    <location>
        <position position="63"/>
    </location>
</feature>
<feature type="domain" description="Orotidine 5'-phosphate decarboxylase" evidence="13">
    <location>
        <begin position="6"/>
        <end position="227"/>
    </location>
</feature>
<comment type="similarity">
    <text evidence="8 9">Belongs to the OMP decarboxylase family. Type 1 subfamily.</text>
</comment>
<feature type="binding site" evidence="9">
    <location>
        <begin position="61"/>
        <end position="70"/>
    </location>
    <ligand>
        <name>substrate</name>
    </ligand>
</feature>
<keyword evidence="4 9" id="KW-0210">Decarboxylase</keyword>
<dbReference type="Pfam" id="PF00215">
    <property type="entry name" value="OMPdecase"/>
    <property type="match status" value="1"/>
</dbReference>
<feature type="active site" description="Proton donor" evidence="9">
    <location>
        <position position="63"/>
    </location>
</feature>
<dbReference type="PROSITE" id="PS00156">
    <property type="entry name" value="OMPDECASE"/>
    <property type="match status" value="1"/>
</dbReference>
<protein>
    <recommendedName>
        <fullName evidence="9">Orotidine 5'-phosphate decarboxylase</fullName>
        <ecNumber evidence="9">4.1.1.23</ecNumber>
    </recommendedName>
    <alternativeName>
        <fullName evidence="9">OMP decarboxylase</fullName>
        <shortName evidence="9">OMPDCase</shortName>
        <shortName evidence="9">OMPdecase</shortName>
    </alternativeName>
</protein>
<dbReference type="PANTHER" id="PTHR32119">
    <property type="entry name" value="OROTIDINE 5'-PHOSPHATE DECARBOXYLASE"/>
    <property type="match status" value="1"/>
</dbReference>
<evidence type="ECO:0000259" key="13">
    <source>
        <dbReference type="SMART" id="SM00934"/>
    </source>
</evidence>
<dbReference type="SUPFAM" id="SSF51366">
    <property type="entry name" value="Ribulose-phoshate binding barrel"/>
    <property type="match status" value="1"/>
</dbReference>
<dbReference type="GO" id="GO:0004590">
    <property type="term" value="F:orotidine-5'-phosphate decarboxylase activity"/>
    <property type="evidence" value="ECO:0007669"/>
    <property type="project" value="UniProtKB-UniRule"/>
</dbReference>
<dbReference type="NCBIfam" id="TIGR01740">
    <property type="entry name" value="pyrF"/>
    <property type="match status" value="1"/>
</dbReference>